<dbReference type="OrthoDB" id="668540at2759"/>
<dbReference type="Gene3D" id="1.25.10.10">
    <property type="entry name" value="Leucine-rich Repeat Variant"/>
    <property type="match status" value="1"/>
</dbReference>
<reference evidence="6" key="1">
    <citation type="submission" date="2016-02" db="EMBL/GenBank/DDBJ databases">
        <title>Comparative genomics of biotechnologically important yeasts.</title>
        <authorList>
            <consortium name="DOE Joint Genome Institute"/>
            <person name="Riley R."/>
            <person name="Haridas S."/>
            <person name="Wolfe K.H."/>
            <person name="Lopes M.R."/>
            <person name="Hittinger C.T."/>
            <person name="Goker M."/>
            <person name="Salamov A."/>
            <person name="Wisecaver J."/>
            <person name="Long T.M."/>
            <person name="Aerts A.L."/>
            <person name="Barry K."/>
            <person name="Choi C."/>
            <person name="Clum A."/>
            <person name="Coughlan A.Y."/>
            <person name="Deshpande S."/>
            <person name="Douglass A.P."/>
            <person name="Hanson S.J."/>
            <person name="Klenk H.-P."/>
            <person name="Labutti K."/>
            <person name="Lapidus A."/>
            <person name="Lindquist E."/>
            <person name="Lipzen A."/>
            <person name="Meier-Kolthoff J.P."/>
            <person name="Ohm R.A."/>
            <person name="Otillar R.P."/>
            <person name="Pangilinan J."/>
            <person name="Peng Y."/>
            <person name="Rokas A."/>
            <person name="Rosa C.A."/>
            <person name="Scheuner C."/>
            <person name="Sibirny A.A."/>
            <person name="Slot J.C."/>
            <person name="Stielow J.B."/>
            <person name="Sun H."/>
            <person name="Kurtzman C.P."/>
            <person name="Blackwell M."/>
            <person name="Jeffries T.W."/>
            <person name="Grigoriev I.V."/>
        </authorList>
    </citation>
    <scope>NUCLEOTIDE SEQUENCE [LARGE SCALE GENOMIC DNA]</scope>
    <source>
        <strain evidence="6">NRRL Y-17796</strain>
    </source>
</reference>
<proteinExistence type="predicted"/>
<evidence type="ECO:0000256" key="3">
    <source>
        <dbReference type="SAM" id="MobiDB-lite"/>
    </source>
</evidence>
<feature type="repeat" description="Pumilio" evidence="2">
    <location>
        <begin position="179"/>
        <end position="214"/>
    </location>
</feature>
<dbReference type="SMART" id="SM00025">
    <property type="entry name" value="Pumilio"/>
    <property type="match status" value="8"/>
</dbReference>
<gene>
    <name evidence="5" type="ORF">CANCADRAFT_22238</name>
</gene>
<dbReference type="AlphaFoldDB" id="A0A1E4TJ99"/>
<dbReference type="SUPFAM" id="SSF48371">
    <property type="entry name" value="ARM repeat"/>
    <property type="match status" value="1"/>
</dbReference>
<feature type="repeat" description="Pumilio" evidence="2">
    <location>
        <begin position="287"/>
        <end position="322"/>
    </location>
</feature>
<dbReference type="Proteomes" id="UP000095023">
    <property type="component" value="Unassembled WGS sequence"/>
</dbReference>
<dbReference type="PROSITE" id="PS50302">
    <property type="entry name" value="PUM"/>
    <property type="match status" value="7"/>
</dbReference>
<dbReference type="InterPro" id="IPR016024">
    <property type="entry name" value="ARM-type_fold"/>
</dbReference>
<evidence type="ECO:0000256" key="2">
    <source>
        <dbReference type="PROSITE-ProRule" id="PRU00317"/>
    </source>
</evidence>
<feature type="region of interest" description="Disordered" evidence="3">
    <location>
        <begin position="1"/>
        <end position="37"/>
    </location>
</feature>
<feature type="repeat" description="Pumilio" evidence="2">
    <location>
        <begin position="106"/>
        <end position="141"/>
    </location>
</feature>
<dbReference type="EMBL" id="KV453841">
    <property type="protein sequence ID" value="ODV91821.1"/>
    <property type="molecule type" value="Genomic_DNA"/>
</dbReference>
<feature type="domain" description="PUM-HD" evidence="4">
    <location>
        <begin position="44"/>
        <end position="386"/>
    </location>
</feature>
<protein>
    <recommendedName>
        <fullName evidence="4">PUM-HD domain-containing protein</fullName>
    </recommendedName>
</protein>
<organism evidence="5 6">
    <name type="scientific">Tortispora caseinolytica NRRL Y-17796</name>
    <dbReference type="NCBI Taxonomy" id="767744"/>
    <lineage>
        <taxon>Eukaryota</taxon>
        <taxon>Fungi</taxon>
        <taxon>Dikarya</taxon>
        <taxon>Ascomycota</taxon>
        <taxon>Saccharomycotina</taxon>
        <taxon>Trigonopsidomycetes</taxon>
        <taxon>Trigonopsidales</taxon>
        <taxon>Trigonopsidaceae</taxon>
        <taxon>Tortispora</taxon>
    </lineage>
</organism>
<dbReference type="PANTHER" id="PTHR12537">
    <property type="entry name" value="RNA BINDING PROTEIN PUMILIO-RELATED"/>
    <property type="match status" value="1"/>
</dbReference>
<evidence type="ECO:0000313" key="6">
    <source>
        <dbReference type="Proteomes" id="UP000095023"/>
    </source>
</evidence>
<evidence type="ECO:0000259" key="4">
    <source>
        <dbReference type="PROSITE" id="PS50303"/>
    </source>
</evidence>
<dbReference type="InterPro" id="IPR033133">
    <property type="entry name" value="PUM-HD"/>
</dbReference>
<evidence type="ECO:0000256" key="1">
    <source>
        <dbReference type="ARBA" id="ARBA00022737"/>
    </source>
</evidence>
<dbReference type="PROSITE" id="PS50303">
    <property type="entry name" value="PUM_HD"/>
    <property type="match status" value="1"/>
</dbReference>
<dbReference type="CDD" id="cd07920">
    <property type="entry name" value="Pumilio"/>
    <property type="match status" value="1"/>
</dbReference>
<feature type="repeat" description="Pumilio" evidence="2">
    <location>
        <begin position="323"/>
        <end position="360"/>
    </location>
</feature>
<accession>A0A1E4TJ99</accession>
<feature type="repeat" description="Pumilio" evidence="2">
    <location>
        <begin position="70"/>
        <end position="105"/>
    </location>
</feature>
<dbReference type="GO" id="GO:0005737">
    <property type="term" value="C:cytoplasm"/>
    <property type="evidence" value="ECO:0007669"/>
    <property type="project" value="TreeGrafter"/>
</dbReference>
<dbReference type="InterPro" id="IPR001313">
    <property type="entry name" value="Pumilio_RNA-bd_rpt"/>
</dbReference>
<dbReference type="GO" id="GO:0010629">
    <property type="term" value="P:negative regulation of gene expression"/>
    <property type="evidence" value="ECO:0007669"/>
    <property type="project" value="UniProtKB-ARBA"/>
</dbReference>
<dbReference type="FunFam" id="1.25.10.10:FF:000237">
    <property type="entry name" value="Pumilio homolog 9"/>
    <property type="match status" value="1"/>
</dbReference>
<dbReference type="InterPro" id="IPR011989">
    <property type="entry name" value="ARM-like"/>
</dbReference>
<name>A0A1E4TJ99_9ASCO</name>
<dbReference type="GO" id="GO:0010608">
    <property type="term" value="P:post-transcriptional regulation of gene expression"/>
    <property type="evidence" value="ECO:0007669"/>
    <property type="project" value="TreeGrafter"/>
</dbReference>
<sequence length="418" mass="47041">MTINDQFVSTGGSGNRKNNPSSGNPSHHDSKHAGRGKQHLYSAISSRTIQGNSRVHSSDANRFQNVPLDKFVGEIFSLCRDQHGCRYLQKKLEENNPQYLDIIYSETKDRFVELMTDPFGNYLCQKLIYYTDEDQLTVIVKNCVPHLIPIAFNQYGTRALQKMIESLKSPYQVSLIINALKGSVVELIRDLNGNHVIQKCLNCLSHEQAQFIYDVVGKNCVVVGTHRHGCCVLQRCIDHASPEQKDQLVAVIVRNALSLVQDQFGNYVTQYVLDLGLSKYINPLIEEFLGHICEMSLQKFSSNVMEKCIRISEPSQRSAIIREILVAEKLDQLLRDSYGNYVVQTAIDSADLSLRAELIDTIKPLLPVIRNTPYGRRIYSKIGGLPPQPAASGMDSSTRIKKQAITPEPEHFGILNSY</sequence>
<dbReference type="Pfam" id="PF00806">
    <property type="entry name" value="PUF"/>
    <property type="match status" value="8"/>
</dbReference>
<dbReference type="GO" id="GO:0003729">
    <property type="term" value="F:mRNA binding"/>
    <property type="evidence" value="ECO:0007669"/>
    <property type="project" value="UniProtKB-ARBA"/>
</dbReference>
<keyword evidence="6" id="KW-1185">Reference proteome</keyword>
<keyword evidence="1" id="KW-0677">Repeat</keyword>
<feature type="compositionally biased region" description="Polar residues" evidence="3">
    <location>
        <begin position="1"/>
        <end position="25"/>
    </location>
</feature>
<feature type="repeat" description="Pumilio" evidence="2">
    <location>
        <begin position="142"/>
        <end position="178"/>
    </location>
</feature>
<feature type="repeat" description="Pumilio" evidence="2">
    <location>
        <begin position="250"/>
        <end position="286"/>
    </location>
</feature>
<evidence type="ECO:0000313" key="5">
    <source>
        <dbReference type="EMBL" id="ODV91821.1"/>
    </source>
</evidence>
<dbReference type="PANTHER" id="PTHR12537:SF13">
    <property type="entry name" value="PUMILIO HOMOLOGY DOMAIN FAMILY MEMBER 4"/>
    <property type="match status" value="1"/>
</dbReference>
<dbReference type="InterPro" id="IPR033712">
    <property type="entry name" value="Pumilio_RNA-bd"/>
</dbReference>